<name>A0A3R5V0H5_9BACT</name>
<dbReference type="AlphaFoldDB" id="A0A3R5V0H5"/>
<gene>
    <name evidence="2" type="ORF">EP073_12490</name>
</gene>
<reference evidence="2 3" key="1">
    <citation type="submission" date="2019-01" db="EMBL/GenBank/DDBJ databases">
        <title>Geovibrio thiophilus DSM 11263, complete genome.</title>
        <authorList>
            <person name="Spring S."/>
            <person name="Bunk B."/>
            <person name="Sproer C."/>
        </authorList>
    </citation>
    <scope>NUCLEOTIDE SEQUENCE [LARGE SCALE GENOMIC DNA]</scope>
    <source>
        <strain evidence="2 3">DSM 11263</strain>
    </source>
</reference>
<dbReference type="Proteomes" id="UP000287502">
    <property type="component" value="Chromosome"/>
</dbReference>
<accession>A0A3R5V0H5</accession>
<feature type="domain" description="Polysaccharide pyruvyl transferase" evidence="1">
    <location>
        <begin position="13"/>
        <end position="337"/>
    </location>
</feature>
<dbReference type="OrthoDB" id="3199616at2"/>
<dbReference type="PANTHER" id="PTHR36836">
    <property type="entry name" value="COLANIC ACID BIOSYNTHESIS PROTEIN WCAK"/>
    <property type="match status" value="1"/>
</dbReference>
<proteinExistence type="predicted"/>
<evidence type="ECO:0000259" key="1">
    <source>
        <dbReference type="Pfam" id="PF04230"/>
    </source>
</evidence>
<evidence type="ECO:0000313" key="2">
    <source>
        <dbReference type="EMBL" id="QAR34192.1"/>
    </source>
</evidence>
<keyword evidence="3" id="KW-1185">Reference proteome</keyword>
<dbReference type="InterPro" id="IPR007345">
    <property type="entry name" value="Polysacch_pyruvyl_Trfase"/>
</dbReference>
<sequence length="404" mass="46195">MRYVLITGGQMYNKGAQAMTFTVVNECKRYFPDSTPVLLSSVPHKRVEGDTDRYNFVIMEFGLRLRLALSGRFFRLLNKIRNYGKFKTQYKDAAAQLKEYFANADCLIDISGLALSSQMGFRKSVFYLLGIAAAKNYNVPVYIFPQSFGPFNYPKTYQRLFINFLMKKFLSYPKAVFAREKEGLNSIQKFCKNVRLSPDLVLQNKHEIDKSIIFKQGISEKQLPDIPQNSAAIVPNEKTFIHGNGGKTLLLLNEITKELLKNNLNVFLIPHSTEDLSICEKVKSGFSNDNRVILISEEFNCIELQNLISKFNFIVASRYHSIVHAYLESIPVITLGWAEKYKELLGAFNQAAYLFDVRQQIDVNKITYAINDMITNQGINREKIKTQLGIIQENSVFDCLKGVN</sequence>
<dbReference type="GO" id="GO:0016740">
    <property type="term" value="F:transferase activity"/>
    <property type="evidence" value="ECO:0007669"/>
    <property type="project" value="UniProtKB-KW"/>
</dbReference>
<dbReference type="RefSeq" id="WP_128467497.1">
    <property type="nucleotide sequence ID" value="NZ_CP035108.1"/>
</dbReference>
<keyword evidence="2" id="KW-0808">Transferase</keyword>
<evidence type="ECO:0000313" key="3">
    <source>
        <dbReference type="Proteomes" id="UP000287502"/>
    </source>
</evidence>
<dbReference type="KEGG" id="gtl:EP073_12490"/>
<dbReference type="EMBL" id="CP035108">
    <property type="protein sequence ID" value="QAR34192.1"/>
    <property type="molecule type" value="Genomic_DNA"/>
</dbReference>
<protein>
    <submittedName>
        <fullName evidence="2">Polysaccharide pyruvyl transferase family protein</fullName>
    </submittedName>
</protein>
<organism evidence="2 3">
    <name type="scientific">Geovibrio thiophilus</name>
    <dbReference type="NCBI Taxonomy" id="139438"/>
    <lineage>
        <taxon>Bacteria</taxon>
        <taxon>Pseudomonadati</taxon>
        <taxon>Deferribacterota</taxon>
        <taxon>Deferribacteres</taxon>
        <taxon>Deferribacterales</taxon>
        <taxon>Geovibrionaceae</taxon>
        <taxon>Geovibrio</taxon>
    </lineage>
</organism>
<dbReference type="Pfam" id="PF04230">
    <property type="entry name" value="PS_pyruv_trans"/>
    <property type="match status" value="1"/>
</dbReference>
<dbReference type="PANTHER" id="PTHR36836:SF1">
    <property type="entry name" value="COLANIC ACID BIOSYNTHESIS PROTEIN WCAK"/>
    <property type="match status" value="1"/>
</dbReference>